<keyword evidence="1" id="KW-0433">Leucine-rich repeat</keyword>
<dbReference type="Proteomes" id="UP000299084">
    <property type="component" value="Unassembled WGS sequence"/>
</dbReference>
<gene>
    <name evidence="4" type="ORF">Cadr_000030549</name>
</gene>
<evidence type="ECO:0000313" key="5">
    <source>
        <dbReference type="Proteomes" id="UP000299084"/>
    </source>
</evidence>
<keyword evidence="2" id="KW-0677">Repeat</keyword>
<evidence type="ECO:0000256" key="3">
    <source>
        <dbReference type="SAM" id="MobiDB-lite"/>
    </source>
</evidence>
<dbReference type="EMBL" id="JWIN03000075">
    <property type="protein sequence ID" value="KAB1251659.1"/>
    <property type="molecule type" value="Genomic_DNA"/>
</dbReference>
<feature type="compositionally biased region" description="Pro residues" evidence="3">
    <location>
        <begin position="564"/>
        <end position="574"/>
    </location>
</feature>
<organism evidence="4 5">
    <name type="scientific">Camelus dromedarius</name>
    <name type="common">Dromedary</name>
    <name type="synonym">Arabian camel</name>
    <dbReference type="NCBI Taxonomy" id="9838"/>
    <lineage>
        <taxon>Eukaryota</taxon>
        <taxon>Metazoa</taxon>
        <taxon>Chordata</taxon>
        <taxon>Craniata</taxon>
        <taxon>Vertebrata</taxon>
        <taxon>Euteleostomi</taxon>
        <taxon>Mammalia</taxon>
        <taxon>Eutheria</taxon>
        <taxon>Laurasiatheria</taxon>
        <taxon>Artiodactyla</taxon>
        <taxon>Tylopoda</taxon>
        <taxon>Camelidae</taxon>
        <taxon>Camelus</taxon>
    </lineage>
</organism>
<feature type="compositionally biased region" description="Low complexity" evidence="3">
    <location>
        <begin position="552"/>
        <end position="562"/>
    </location>
</feature>
<sequence length="583" mass="62344">MDQAWDRGPGPRPSTARIRVRELSWQGLHNPCPQSQDPGGHGRDHGKQLLEEYLSPARLHALAQADDLGLVSRLELRVNTRENSLGNFGVHLPNLSQLKLNGSCLGSLRDLGTSLGRLQVLWLARCGLADLDGVSSFPALKELYVSYNDISDLSPLCLLEQLEVLDLEGNCVEDPGQLCYLQLCPRLATLTLEGNPVCLRPGPGSSNEVCAHRTGQGSAAPARGPPVDPPWWPPCPTLQAPQGYDYRAEVRQLIPQLQVLDEVPAVHPGLPTSWKLDQDWLMVKEAIKEGSALDSLLPRLVAATIHLASDHPYGSPSRRLGPDPCLPEIQPRAPRPWPLSLLVPGGPLPEDLLPKSQAPEDHASNLTHGTGRVLCGNPSKGLQERRHQGQAWVHPEKLPPYRPEGLATRASSPAPDPADSCDLLARLQALRELCMRPLPHRCLESQKAVATVPGGPQRGPEEQEDKAGPKTPPRPSSLGTEPSRTVGYNLIPSPPKSLMSPDRGSSSLGSTDLQFRGRRLRALGSLGPGQSGGLGLGRGLAAVSALRALEVASGSSPSAKGRPGPKPAPDPAARPPASSACRT</sequence>
<evidence type="ECO:0000313" key="4">
    <source>
        <dbReference type="EMBL" id="KAB1251659.1"/>
    </source>
</evidence>
<proteinExistence type="predicted"/>
<dbReference type="PANTHER" id="PTHR22708:SF0">
    <property type="entry name" value="LEUCINE-RICH REPEAT-CONTAINING PROTEIN 56"/>
    <property type="match status" value="1"/>
</dbReference>
<dbReference type="InterPro" id="IPR025875">
    <property type="entry name" value="Leu-rich_rpt_4"/>
</dbReference>
<feature type="region of interest" description="Disordered" evidence="3">
    <location>
        <begin position="447"/>
        <end position="511"/>
    </location>
</feature>
<name>A0A5N4BYJ7_CAMDR</name>
<evidence type="ECO:0000256" key="2">
    <source>
        <dbReference type="ARBA" id="ARBA00022737"/>
    </source>
</evidence>
<dbReference type="InterPro" id="IPR032675">
    <property type="entry name" value="LRR_dom_sf"/>
</dbReference>
<keyword evidence="5" id="KW-1185">Reference proteome</keyword>
<evidence type="ECO:0000256" key="1">
    <source>
        <dbReference type="ARBA" id="ARBA00022614"/>
    </source>
</evidence>
<feature type="region of interest" description="Disordered" evidence="3">
    <location>
        <begin position="348"/>
        <end position="371"/>
    </location>
</feature>
<accession>A0A5N4BYJ7</accession>
<comment type="caution">
    <text evidence="4">The sequence shown here is derived from an EMBL/GenBank/DDBJ whole genome shotgun (WGS) entry which is preliminary data.</text>
</comment>
<reference evidence="4 5" key="1">
    <citation type="journal article" date="2019" name="Mol. Ecol. Resour.">
        <title>Improving Illumina assemblies with Hi-C and long reads: an example with the North African dromedary.</title>
        <authorList>
            <person name="Elbers J.P."/>
            <person name="Rogers M.F."/>
            <person name="Perelman P.L."/>
            <person name="Proskuryakova A.A."/>
            <person name="Serdyukova N.A."/>
            <person name="Johnson W.E."/>
            <person name="Horin P."/>
            <person name="Corander J."/>
            <person name="Murphy D."/>
            <person name="Burger P.A."/>
        </authorList>
    </citation>
    <scope>NUCLEOTIDE SEQUENCE [LARGE SCALE GENOMIC DNA]</scope>
    <source>
        <strain evidence="4">Drom800</strain>
        <tissue evidence="4">Blood</tissue>
    </source>
</reference>
<protein>
    <submittedName>
        <fullName evidence="4">Leucine-rich repeat-containing protein 56</fullName>
    </submittedName>
</protein>
<dbReference type="SUPFAM" id="SSF52058">
    <property type="entry name" value="L domain-like"/>
    <property type="match status" value="1"/>
</dbReference>
<dbReference type="InterPro" id="IPR040091">
    <property type="entry name" value="LRRC56"/>
</dbReference>
<feature type="compositionally biased region" description="Basic and acidic residues" evidence="3">
    <location>
        <begin position="459"/>
        <end position="468"/>
    </location>
</feature>
<feature type="region of interest" description="Disordered" evidence="3">
    <location>
        <begin position="552"/>
        <end position="583"/>
    </location>
</feature>
<dbReference type="PANTHER" id="PTHR22708">
    <property type="entry name" value="LEUCINE-RICH REPEAT-CONTAINING PROTEIN 56"/>
    <property type="match status" value="1"/>
</dbReference>
<dbReference type="PROSITE" id="PS51450">
    <property type="entry name" value="LRR"/>
    <property type="match status" value="1"/>
</dbReference>
<feature type="region of interest" description="Disordered" evidence="3">
    <location>
        <begin position="388"/>
        <end position="417"/>
    </location>
</feature>
<dbReference type="InterPro" id="IPR001611">
    <property type="entry name" value="Leu-rich_rpt"/>
</dbReference>
<dbReference type="Gene3D" id="3.80.10.10">
    <property type="entry name" value="Ribonuclease Inhibitor"/>
    <property type="match status" value="1"/>
</dbReference>
<dbReference type="AlphaFoldDB" id="A0A5N4BYJ7"/>
<dbReference type="Pfam" id="PF12799">
    <property type="entry name" value="LRR_4"/>
    <property type="match status" value="1"/>
</dbReference>